<dbReference type="PANTHER" id="PTHR45646">
    <property type="entry name" value="SERINE/THREONINE-PROTEIN KINASE DOA-RELATED"/>
    <property type="match status" value="1"/>
</dbReference>
<reference evidence="9 10" key="1">
    <citation type="journal article" date="2013" name="BMC Genomics">
        <title>The genome and transcriptome of the pine saprophyte Ophiostoma piceae, and a comparison with the bark beetle-associated pine pathogen Grosmannia clavigera.</title>
        <authorList>
            <person name="Haridas S."/>
            <person name="Wang Y."/>
            <person name="Lim L."/>
            <person name="Massoumi Alamouti S."/>
            <person name="Jackman S."/>
            <person name="Docking R."/>
            <person name="Robertson G."/>
            <person name="Birol I."/>
            <person name="Bohlmann J."/>
            <person name="Breuil C."/>
        </authorList>
    </citation>
    <scope>NUCLEOTIDE SEQUENCE [LARGE SCALE GENOMIC DNA]</scope>
    <source>
        <strain evidence="9 10">UAMH 11346</strain>
    </source>
</reference>
<dbReference type="PANTHER" id="PTHR45646:SF11">
    <property type="entry name" value="SERINE_THREONINE-PROTEIN KINASE DOA"/>
    <property type="match status" value="1"/>
</dbReference>
<evidence type="ECO:0000256" key="2">
    <source>
        <dbReference type="ARBA" id="ARBA00022679"/>
    </source>
</evidence>
<evidence type="ECO:0000313" key="9">
    <source>
        <dbReference type="EMBL" id="EPE02185.1"/>
    </source>
</evidence>
<evidence type="ECO:0000256" key="3">
    <source>
        <dbReference type="ARBA" id="ARBA00022741"/>
    </source>
</evidence>
<evidence type="ECO:0000313" key="10">
    <source>
        <dbReference type="Proteomes" id="UP000016923"/>
    </source>
</evidence>
<dbReference type="AlphaFoldDB" id="S3CNP8"/>
<dbReference type="InterPro" id="IPR008271">
    <property type="entry name" value="Ser/Thr_kinase_AS"/>
</dbReference>
<evidence type="ECO:0000256" key="1">
    <source>
        <dbReference type="ARBA" id="ARBA00022527"/>
    </source>
</evidence>
<keyword evidence="1 7" id="KW-0723">Serine/threonine-protein kinase</keyword>
<dbReference type="OMA" id="YEIDIWN"/>
<dbReference type="SUPFAM" id="SSF56112">
    <property type="entry name" value="Protein kinase-like (PK-like)"/>
    <property type="match status" value="1"/>
</dbReference>
<feature type="binding site" evidence="6">
    <location>
        <position position="91"/>
    </location>
    <ligand>
        <name>ATP</name>
        <dbReference type="ChEBI" id="CHEBI:30616"/>
    </ligand>
</feature>
<evidence type="ECO:0000256" key="5">
    <source>
        <dbReference type="ARBA" id="ARBA00022840"/>
    </source>
</evidence>
<dbReference type="GO" id="GO:0004674">
    <property type="term" value="F:protein serine/threonine kinase activity"/>
    <property type="evidence" value="ECO:0007669"/>
    <property type="project" value="UniProtKB-KW"/>
</dbReference>
<dbReference type="SMART" id="SM00220">
    <property type="entry name" value="S_TKc"/>
    <property type="match status" value="1"/>
</dbReference>
<proteinExistence type="inferred from homology"/>
<dbReference type="HOGENOM" id="CLU_000288_81_1_1"/>
<organism evidence="9 10">
    <name type="scientific">Ophiostoma piceae (strain UAMH 11346)</name>
    <name type="common">Sap stain fungus</name>
    <dbReference type="NCBI Taxonomy" id="1262450"/>
    <lineage>
        <taxon>Eukaryota</taxon>
        <taxon>Fungi</taxon>
        <taxon>Dikarya</taxon>
        <taxon>Ascomycota</taxon>
        <taxon>Pezizomycotina</taxon>
        <taxon>Sordariomycetes</taxon>
        <taxon>Sordariomycetidae</taxon>
        <taxon>Ophiostomatales</taxon>
        <taxon>Ophiostomataceae</taxon>
        <taxon>Ophiostoma</taxon>
    </lineage>
</organism>
<evidence type="ECO:0000259" key="8">
    <source>
        <dbReference type="PROSITE" id="PS50011"/>
    </source>
</evidence>
<gene>
    <name evidence="9" type="ORF">F503_08492</name>
</gene>
<dbReference type="STRING" id="1262450.S3CNP8"/>
<keyword evidence="3 6" id="KW-0547">Nucleotide-binding</keyword>
<evidence type="ECO:0000256" key="7">
    <source>
        <dbReference type="RuleBase" id="RU000304"/>
    </source>
</evidence>
<dbReference type="GO" id="GO:0005634">
    <property type="term" value="C:nucleus"/>
    <property type="evidence" value="ECO:0007669"/>
    <property type="project" value="TreeGrafter"/>
</dbReference>
<dbReference type="Gene3D" id="1.10.510.10">
    <property type="entry name" value="Transferase(Phosphotransferase) domain 1"/>
    <property type="match status" value="1"/>
</dbReference>
<dbReference type="VEuPathDB" id="FungiDB:F503_08492"/>
<comment type="similarity">
    <text evidence="7">Belongs to the protein kinase superfamily.</text>
</comment>
<protein>
    <submittedName>
        <fullName evidence="9">Protein kinase</fullName>
    </submittedName>
</protein>
<name>S3CNP8_OPHP1</name>
<feature type="domain" description="Protein kinase" evidence="8">
    <location>
        <begin position="62"/>
        <end position="438"/>
    </location>
</feature>
<dbReference type="eggNOG" id="KOG1290">
    <property type="taxonomic scope" value="Eukaryota"/>
</dbReference>
<sequence>MSLFSRWMPKLLRRSPLPPRVFANLNFERIDTDQKIEEETFSDYLAARYYPVRIGEVFALRYQVVGKLGYGTFSTVWLARDLNQHNHVVLKVFIRAQAMGKSVGRELDIYRHMAAVASTSEHPGRHAVRSVLDNFKVTGPDGEHQCLVHPPLWESIQAYMRRTQDGRCPPRVIGMMLYQLLSALDFMHRECRLIHADIKADNIMFSIDDNSIYEAFERDELEHPCARKEVNGRVVYASRQLAVPEFLGPPVLCDFGAAVSGETKNVTDVQPDLYRAPEIILEIPWRYEIDIWNAGCLIWDVFENRHLFSGRDPEFNTYRSRAHLASIIALLGPPPPELVARSSVKSKFFSQDGRFDLDMPAQAFRGRGGCVAAHRADQLLGAFKAGIELPPSTSLEEIETTLAGKDDREQFLEMMRKMLLWTPDRRSTANELLEDPWLLAQI</sequence>
<dbReference type="InterPro" id="IPR011009">
    <property type="entry name" value="Kinase-like_dom_sf"/>
</dbReference>
<dbReference type="Proteomes" id="UP000016923">
    <property type="component" value="Unassembled WGS sequence"/>
</dbReference>
<dbReference type="PROSITE" id="PS00107">
    <property type="entry name" value="PROTEIN_KINASE_ATP"/>
    <property type="match status" value="1"/>
</dbReference>
<evidence type="ECO:0000256" key="4">
    <source>
        <dbReference type="ARBA" id="ARBA00022777"/>
    </source>
</evidence>
<dbReference type="PROSITE" id="PS50011">
    <property type="entry name" value="PROTEIN_KINASE_DOM"/>
    <property type="match status" value="1"/>
</dbReference>
<dbReference type="EMBL" id="KE148185">
    <property type="protein sequence ID" value="EPE02185.1"/>
    <property type="molecule type" value="Genomic_DNA"/>
</dbReference>
<dbReference type="OrthoDB" id="5979581at2759"/>
<keyword evidence="2" id="KW-0808">Transferase</keyword>
<dbReference type="InterPro" id="IPR000719">
    <property type="entry name" value="Prot_kinase_dom"/>
</dbReference>
<accession>S3CNP8</accession>
<keyword evidence="10" id="KW-1185">Reference proteome</keyword>
<dbReference type="InterPro" id="IPR017441">
    <property type="entry name" value="Protein_kinase_ATP_BS"/>
</dbReference>
<evidence type="ECO:0000256" key="6">
    <source>
        <dbReference type="PROSITE-ProRule" id="PRU10141"/>
    </source>
</evidence>
<keyword evidence="5 6" id="KW-0067">ATP-binding</keyword>
<dbReference type="InterPro" id="IPR051175">
    <property type="entry name" value="CLK_kinases"/>
</dbReference>
<dbReference type="Pfam" id="PF00069">
    <property type="entry name" value="Pkinase"/>
    <property type="match status" value="2"/>
</dbReference>
<dbReference type="GO" id="GO:0043484">
    <property type="term" value="P:regulation of RNA splicing"/>
    <property type="evidence" value="ECO:0007669"/>
    <property type="project" value="TreeGrafter"/>
</dbReference>
<dbReference type="GO" id="GO:0005524">
    <property type="term" value="F:ATP binding"/>
    <property type="evidence" value="ECO:0007669"/>
    <property type="project" value="UniProtKB-UniRule"/>
</dbReference>
<dbReference type="Gene3D" id="3.30.200.20">
    <property type="entry name" value="Phosphorylase Kinase, domain 1"/>
    <property type="match status" value="1"/>
</dbReference>
<keyword evidence="4 9" id="KW-0418">Kinase</keyword>
<dbReference type="PROSITE" id="PS00108">
    <property type="entry name" value="PROTEIN_KINASE_ST"/>
    <property type="match status" value="1"/>
</dbReference>